<dbReference type="AlphaFoldDB" id="A0AAD9AIX8"/>
<evidence type="ECO:0000313" key="2">
    <source>
        <dbReference type="Proteomes" id="UP001243330"/>
    </source>
</evidence>
<proteinExistence type="predicted"/>
<evidence type="ECO:0000313" key="1">
    <source>
        <dbReference type="EMBL" id="KAK1847537.1"/>
    </source>
</evidence>
<accession>A0AAD9AIX8</accession>
<protein>
    <submittedName>
        <fullName evidence="1">Uncharacterized protein</fullName>
    </submittedName>
</protein>
<reference evidence="1" key="1">
    <citation type="submission" date="2023-01" db="EMBL/GenBank/DDBJ databases">
        <title>Colletotrichum chrysophilum M932 genome sequence.</title>
        <authorList>
            <person name="Baroncelli R."/>
        </authorList>
    </citation>
    <scope>NUCLEOTIDE SEQUENCE</scope>
    <source>
        <strain evidence="1">M932</strain>
    </source>
</reference>
<comment type="caution">
    <text evidence="1">The sequence shown here is derived from an EMBL/GenBank/DDBJ whole genome shotgun (WGS) entry which is preliminary data.</text>
</comment>
<dbReference type="EMBL" id="JAQOWY010000199">
    <property type="protein sequence ID" value="KAK1847537.1"/>
    <property type="molecule type" value="Genomic_DNA"/>
</dbReference>
<name>A0AAD9AIX8_9PEZI</name>
<gene>
    <name evidence="1" type="ORF">CCHR01_09816</name>
</gene>
<dbReference type="Proteomes" id="UP001243330">
    <property type="component" value="Unassembled WGS sequence"/>
</dbReference>
<organism evidence="1 2">
    <name type="scientific">Colletotrichum chrysophilum</name>
    <dbReference type="NCBI Taxonomy" id="1836956"/>
    <lineage>
        <taxon>Eukaryota</taxon>
        <taxon>Fungi</taxon>
        <taxon>Dikarya</taxon>
        <taxon>Ascomycota</taxon>
        <taxon>Pezizomycotina</taxon>
        <taxon>Sordariomycetes</taxon>
        <taxon>Hypocreomycetidae</taxon>
        <taxon>Glomerellales</taxon>
        <taxon>Glomerellaceae</taxon>
        <taxon>Colletotrichum</taxon>
        <taxon>Colletotrichum gloeosporioides species complex</taxon>
    </lineage>
</organism>
<sequence length="50" mass="5157">MGRGDQTIPSKHASHILPGLRIPPSLASITCSGPSLTVAADTAHTVWIGH</sequence>
<keyword evidence="2" id="KW-1185">Reference proteome</keyword>